<name>A0A1M6P6Z6_REIAG</name>
<accession>A0A1M6P6Z6</accession>
<evidence type="ECO:0000313" key="1">
    <source>
        <dbReference type="EMBL" id="SHK03695.1"/>
    </source>
</evidence>
<reference evidence="2" key="1">
    <citation type="submission" date="2016-11" db="EMBL/GenBank/DDBJ databases">
        <authorList>
            <person name="Varghese N."/>
            <person name="Submissions S."/>
        </authorList>
    </citation>
    <scope>NUCLEOTIDE SEQUENCE [LARGE SCALE GENOMIC DNA]</scope>
    <source>
        <strain evidence="2">DSM 26134</strain>
    </source>
</reference>
<keyword evidence="2" id="KW-1185">Reference proteome</keyword>
<dbReference type="AlphaFoldDB" id="A0A1M6P6Z6"/>
<gene>
    <name evidence="1" type="ORF">SAMN04488028_102572</name>
</gene>
<proteinExistence type="predicted"/>
<dbReference type="Proteomes" id="UP000184474">
    <property type="component" value="Unassembled WGS sequence"/>
</dbReference>
<dbReference type="STRING" id="156994.SAMN04488028_102572"/>
<evidence type="ECO:0000313" key="2">
    <source>
        <dbReference type="Proteomes" id="UP000184474"/>
    </source>
</evidence>
<sequence length="73" mass="8274">MAKHKFATWISCLRTSLIEILFLMLLYSSPSFTKVTKELLDNSISLHNTRDTPILRRGMTVEMKIGCGAESRA</sequence>
<protein>
    <submittedName>
        <fullName evidence="1">Uncharacterized protein</fullName>
    </submittedName>
</protein>
<dbReference type="EMBL" id="FRAA01000002">
    <property type="protein sequence ID" value="SHK03695.1"/>
    <property type="molecule type" value="Genomic_DNA"/>
</dbReference>
<organism evidence="1 2">
    <name type="scientific">Reichenbachiella agariperforans</name>
    <dbReference type="NCBI Taxonomy" id="156994"/>
    <lineage>
        <taxon>Bacteria</taxon>
        <taxon>Pseudomonadati</taxon>
        <taxon>Bacteroidota</taxon>
        <taxon>Cytophagia</taxon>
        <taxon>Cytophagales</taxon>
        <taxon>Reichenbachiellaceae</taxon>
        <taxon>Reichenbachiella</taxon>
    </lineage>
</organism>